<keyword evidence="2" id="KW-0521">NADP</keyword>
<dbReference type="InterPro" id="IPR029479">
    <property type="entry name" value="Nitroreductase"/>
</dbReference>
<dbReference type="GO" id="GO:0016491">
    <property type="term" value="F:oxidoreductase activity"/>
    <property type="evidence" value="ECO:0007669"/>
    <property type="project" value="UniProtKB-KW"/>
</dbReference>
<feature type="domain" description="Nitroreductase" evidence="4">
    <location>
        <begin position="11"/>
        <end position="178"/>
    </location>
</feature>
<evidence type="ECO:0000259" key="4">
    <source>
        <dbReference type="Pfam" id="PF00881"/>
    </source>
</evidence>
<evidence type="ECO:0000313" key="6">
    <source>
        <dbReference type="Proteomes" id="UP000278542"/>
    </source>
</evidence>
<dbReference type="PANTHER" id="PTHR43673:SF10">
    <property type="entry name" value="NADH DEHYDROGENASE_NAD(P)H NITROREDUCTASE XCC3605-RELATED"/>
    <property type="match status" value="1"/>
</dbReference>
<dbReference type="EMBL" id="RBWY01000001">
    <property type="protein sequence ID" value="RKS87049.1"/>
    <property type="molecule type" value="Genomic_DNA"/>
</dbReference>
<accession>A0A495RI65</accession>
<evidence type="ECO:0000256" key="2">
    <source>
        <dbReference type="ARBA" id="ARBA00022857"/>
    </source>
</evidence>
<name>A0A495RI65_9GAMM</name>
<evidence type="ECO:0000313" key="5">
    <source>
        <dbReference type="EMBL" id="RKS87049.1"/>
    </source>
</evidence>
<proteinExistence type="inferred from homology"/>
<dbReference type="InterPro" id="IPR000415">
    <property type="entry name" value="Nitroreductase-like"/>
</dbReference>
<dbReference type="AlphaFoldDB" id="A0A495RI65"/>
<dbReference type="OrthoDB" id="9784375at2"/>
<dbReference type="Pfam" id="PF00881">
    <property type="entry name" value="Nitroreductase"/>
    <property type="match status" value="1"/>
</dbReference>
<comment type="similarity">
    <text evidence="1">Belongs to the nitroreductase family.</text>
</comment>
<evidence type="ECO:0000256" key="3">
    <source>
        <dbReference type="ARBA" id="ARBA00023002"/>
    </source>
</evidence>
<gene>
    <name evidence="5" type="ORF">DES39_0258</name>
</gene>
<dbReference type="Gene3D" id="3.40.109.10">
    <property type="entry name" value="NADH Oxidase"/>
    <property type="match status" value="1"/>
</dbReference>
<dbReference type="RefSeq" id="WP_121143969.1">
    <property type="nucleotide sequence ID" value="NZ_RBWY01000001.1"/>
</dbReference>
<dbReference type="CDD" id="cd02149">
    <property type="entry name" value="NfsB-like"/>
    <property type="match status" value="1"/>
</dbReference>
<reference evidence="5 6" key="1">
    <citation type="submission" date="2018-10" db="EMBL/GenBank/DDBJ databases">
        <title>Genomic Encyclopedia of Type Strains, Phase IV (KMG-IV): sequencing the most valuable type-strain genomes for metagenomic binning, comparative biology and taxonomic classification.</title>
        <authorList>
            <person name="Goeker M."/>
        </authorList>
    </citation>
    <scope>NUCLEOTIDE SEQUENCE [LARGE SCALE GENOMIC DNA]</scope>
    <source>
        <strain evidence="5 6">DSM 22228</strain>
    </source>
</reference>
<dbReference type="Proteomes" id="UP000278542">
    <property type="component" value="Unassembled WGS sequence"/>
</dbReference>
<keyword evidence="3" id="KW-0560">Oxidoreductase</keyword>
<evidence type="ECO:0000256" key="1">
    <source>
        <dbReference type="ARBA" id="ARBA00007118"/>
    </source>
</evidence>
<dbReference type="SUPFAM" id="SSF55469">
    <property type="entry name" value="FMN-dependent nitroreductase-like"/>
    <property type="match status" value="1"/>
</dbReference>
<dbReference type="PANTHER" id="PTHR43673">
    <property type="entry name" value="NAD(P)H NITROREDUCTASE YDGI-RELATED"/>
    <property type="match status" value="1"/>
</dbReference>
<dbReference type="InterPro" id="IPR033878">
    <property type="entry name" value="NfsB-like"/>
</dbReference>
<comment type="caution">
    <text evidence="5">The sequence shown here is derived from an EMBL/GenBank/DDBJ whole genome shotgun (WGS) entry which is preliminary data.</text>
</comment>
<sequence>MDKLTQAFNFRHACKVFDEAKKISAQDIDYILEAGRTSPSSFGMEPWHFVVTTNDSLKEKLKTACYNQQQVTTCSHFIVVLYRKSTQFTMQSEYLRQTVQRSLPTDGASFDLDAACQYFINYCNNGLSHGVSVDNWSEMQCYIPCANMMTAAAYRQIDSCAIGGFQADKLLAELAKASPQINEHNFGIALCLAFGYRKNPQSTQFRWSKEEITTYL</sequence>
<keyword evidence="6" id="KW-1185">Reference proteome</keyword>
<protein>
    <submittedName>
        <fullName evidence="5">Nitroreductase</fullName>
    </submittedName>
</protein>
<organism evidence="5 6">
    <name type="scientific">Orbus hercynius</name>
    <dbReference type="NCBI Taxonomy" id="593135"/>
    <lineage>
        <taxon>Bacteria</taxon>
        <taxon>Pseudomonadati</taxon>
        <taxon>Pseudomonadota</taxon>
        <taxon>Gammaproteobacteria</taxon>
        <taxon>Orbales</taxon>
        <taxon>Orbaceae</taxon>
        <taxon>Orbus</taxon>
    </lineage>
</organism>